<sequence length="519" mass="57601">MTAFGCRARRHDKIGPTGLLLATMLVFLSVLPAHAASPITLENARPGQSDWVLTDPADHEVEGYASATSINRGEPLRFYIHSTDPTVTIAIYRMGWYGGSGARLMRGGITIPGVRQPMPTADPVTGLIECDWQVSYTLSTTTDDDQEWRSGIYLAKLTGSSSGKQSYIIFVVREDDRPAELLFQSSVTTFQAYNNWGGKSTYPSNSQDERWARKVSFNRPYGRSQHPRGGSGTGAGEFLTAMSIHPTRTLSTAGWEYNMVRWLERQGYDVTYSTDIDTHSRVDFWKGRRAWLSVGHDEYWSQEMRHHVEAARGQGLGLGFFSANTCYWQIRLEPSPVTGEPNRTMVSYKEVALQEDPLALDGDPSNDHLITVQWREPPVNHPEHQLLGVMYETVPVDGDILVTQPSHPLFEGVDLPPDRRLPGLLGYEIDRAFPDGPAGLTILAHSPYPRDRQVVYGDMTLYQAPSGASVFAAGTMQWSWGLDDYNAPSLRSPRSNEAARQITANVLKLLGASAIPARP</sequence>
<accession>A0ABN7LBN7</accession>
<evidence type="ECO:0000313" key="4">
    <source>
        <dbReference type="Proteomes" id="UP000675880"/>
    </source>
</evidence>
<reference evidence="3 4" key="1">
    <citation type="submission" date="2021-02" db="EMBL/GenBank/DDBJ databases">
        <authorList>
            <person name="Han P."/>
        </authorList>
    </citation>
    <scope>NUCLEOTIDE SEQUENCE [LARGE SCALE GENOMIC DNA]</scope>
    <source>
        <strain evidence="3">Candidatus Nitrospira sp. ZN2</strain>
    </source>
</reference>
<dbReference type="InterPro" id="IPR046540">
    <property type="entry name" value="DMFA2_C"/>
</dbReference>
<organism evidence="3 4">
    <name type="scientific">Nitrospira defluvii</name>
    <dbReference type="NCBI Taxonomy" id="330214"/>
    <lineage>
        <taxon>Bacteria</taxon>
        <taxon>Pseudomonadati</taxon>
        <taxon>Nitrospirota</taxon>
        <taxon>Nitrospiria</taxon>
        <taxon>Nitrospirales</taxon>
        <taxon>Nitrospiraceae</taxon>
        <taxon>Nitrospira</taxon>
    </lineage>
</organism>
<evidence type="ECO:0000256" key="1">
    <source>
        <dbReference type="SAM" id="SignalP"/>
    </source>
</evidence>
<name>A0ABN7LBN7_9BACT</name>
<keyword evidence="1" id="KW-0732">Signal</keyword>
<evidence type="ECO:0000313" key="3">
    <source>
        <dbReference type="EMBL" id="CAE6736055.1"/>
    </source>
</evidence>
<comment type="caution">
    <text evidence="3">The sequence shown here is derived from an EMBL/GenBank/DDBJ whole genome shotgun (WGS) entry which is preliminary data.</text>
</comment>
<feature type="signal peptide" evidence="1">
    <location>
        <begin position="1"/>
        <end position="35"/>
    </location>
</feature>
<dbReference type="Pfam" id="PF20254">
    <property type="entry name" value="DMFA2_C"/>
    <property type="match status" value="1"/>
</dbReference>
<dbReference type="EMBL" id="CAJNBJ010000003">
    <property type="protein sequence ID" value="CAE6736055.1"/>
    <property type="molecule type" value="Genomic_DNA"/>
</dbReference>
<feature type="chain" id="PRO_5046418131" description="N,N-dimethylformamidase beta subunit-like C-terminal domain-containing protein" evidence="1">
    <location>
        <begin position="36"/>
        <end position="519"/>
    </location>
</feature>
<proteinExistence type="predicted"/>
<evidence type="ECO:0000259" key="2">
    <source>
        <dbReference type="Pfam" id="PF20254"/>
    </source>
</evidence>
<protein>
    <recommendedName>
        <fullName evidence="2">N,N-dimethylformamidase beta subunit-like C-terminal domain-containing protein</fullName>
    </recommendedName>
</protein>
<feature type="domain" description="N,N-dimethylformamidase beta subunit-like C-terminal" evidence="2">
    <location>
        <begin position="88"/>
        <end position="484"/>
    </location>
</feature>
<dbReference type="Proteomes" id="UP000675880">
    <property type="component" value="Unassembled WGS sequence"/>
</dbReference>
<keyword evidence="4" id="KW-1185">Reference proteome</keyword>
<gene>
    <name evidence="3" type="ORF">NSPZN2_110006</name>
</gene>